<keyword evidence="1" id="KW-0472">Membrane</keyword>
<feature type="domain" description="AB hydrolase-1" evidence="2">
    <location>
        <begin position="88"/>
        <end position="310"/>
    </location>
</feature>
<feature type="transmembrane region" description="Helical" evidence="1">
    <location>
        <begin position="6"/>
        <end position="24"/>
    </location>
</feature>
<dbReference type="AlphaFoldDB" id="J1I5A4"/>
<dbReference type="InterPro" id="IPR000073">
    <property type="entry name" value="AB_hydrolase_1"/>
</dbReference>
<evidence type="ECO:0000313" key="3">
    <source>
        <dbReference type="EMBL" id="EJF53558.1"/>
    </source>
</evidence>
<name>J1I5A4_9BACT</name>
<evidence type="ECO:0000256" key="1">
    <source>
        <dbReference type="SAM" id="Phobius"/>
    </source>
</evidence>
<keyword evidence="1" id="KW-0812">Transmembrane</keyword>
<dbReference type="SUPFAM" id="SSF53474">
    <property type="entry name" value="alpha/beta-Hydrolases"/>
    <property type="match status" value="1"/>
</dbReference>
<organism evidence="3 4">
    <name type="scientific">Saprospira grandis DSM 2844</name>
    <dbReference type="NCBI Taxonomy" id="694433"/>
    <lineage>
        <taxon>Bacteria</taxon>
        <taxon>Pseudomonadati</taxon>
        <taxon>Bacteroidota</taxon>
        <taxon>Saprospiria</taxon>
        <taxon>Saprospirales</taxon>
        <taxon>Saprospiraceae</taxon>
        <taxon>Saprospira</taxon>
    </lineage>
</organism>
<keyword evidence="1" id="KW-1133">Transmembrane helix</keyword>
<proteinExistence type="predicted"/>
<dbReference type="Gene3D" id="3.40.50.1820">
    <property type="entry name" value="alpha/beta hydrolase"/>
    <property type="match status" value="1"/>
</dbReference>
<dbReference type="HOGENOM" id="CLU_070536_0_0_10"/>
<sequence length="339" mass="37862">MRILKWVVAVVFILISVGTVTYVLGPRPKAENIPDNLPIYHTPYASAAALEAQVAAFDARDKDVKTGNQSRVIWANDSLKKKTPYAFVYLHGFSASPMEGWPIHEQLAKRYGANLYLPRLSQHGRKDVDAFADLTVQSYVQSAKEALAIGRELGEKVILISCSTGGSLGLYLSAADTAIAGHLAFSPNIQVADPNAKLLTGPWGMELARMVFGGDYRSWVPENDSIDKYWTSKYRIEGLIQLQLLIENCMKPELFEQVKQPFFLGYYYKNEEEQDPTVSVAKMLEMYEQLGSKTKRKQAFPEAGAHVICSPWTSKAWEEVQTAAIAFLEEEMQLKAVSK</sequence>
<protein>
    <submittedName>
        <fullName evidence="3">Esterase/lipase</fullName>
    </submittedName>
</protein>
<dbReference type="EMBL" id="JH719942">
    <property type="protein sequence ID" value="EJF53558.1"/>
    <property type="molecule type" value="Genomic_DNA"/>
</dbReference>
<evidence type="ECO:0000259" key="2">
    <source>
        <dbReference type="Pfam" id="PF12697"/>
    </source>
</evidence>
<dbReference type="Pfam" id="PF12697">
    <property type="entry name" value="Abhydrolase_6"/>
    <property type="match status" value="1"/>
</dbReference>
<evidence type="ECO:0000313" key="4">
    <source>
        <dbReference type="Proteomes" id="UP000005113"/>
    </source>
</evidence>
<accession>J1I5A4</accession>
<dbReference type="RefSeq" id="WP_002659239.1">
    <property type="nucleotide sequence ID" value="NZ_JH719942.1"/>
</dbReference>
<dbReference type="Proteomes" id="UP000005113">
    <property type="component" value="Unassembled WGS sequence"/>
</dbReference>
<dbReference type="InterPro" id="IPR029058">
    <property type="entry name" value="AB_hydrolase_fold"/>
</dbReference>
<reference evidence="4" key="1">
    <citation type="journal article" date="2012" name="Stand. Genomic Sci.">
        <title>Permanent draft genome sequence of the gliding predator Saprospira grandis strain Sa g1 (= HR1).</title>
        <authorList>
            <person name="Mavromatis K."/>
            <person name="Chertkov O."/>
            <person name="Lapidus A."/>
            <person name="Nolan M."/>
            <person name="Lucas S."/>
            <person name="Tice H."/>
            <person name="Del Rio T.G."/>
            <person name="Cheng J.F."/>
            <person name="Han C."/>
            <person name="Tapia R."/>
            <person name="Bruce D."/>
            <person name="Goodwin L.A."/>
            <person name="Pitluck S."/>
            <person name="Huntemann M."/>
            <person name="Liolios K."/>
            <person name="Pagani I."/>
            <person name="Ivanova N."/>
            <person name="Mikhailova N."/>
            <person name="Pati A."/>
            <person name="Chen A."/>
            <person name="Palaniappan K."/>
            <person name="Land M."/>
            <person name="Brambilla E.M."/>
            <person name="Rohde M."/>
            <person name="Spring S."/>
            <person name="Goker M."/>
            <person name="Detter J.C."/>
            <person name="Bristow J."/>
            <person name="Eisen J.A."/>
            <person name="Markowitz V."/>
            <person name="Hugenholtz P."/>
            <person name="Kyrpides N.C."/>
            <person name="Klenk H.P."/>
            <person name="Woyke T."/>
        </authorList>
    </citation>
    <scope>NUCLEOTIDE SEQUENCE [LARGE SCALE GENOMIC DNA]</scope>
    <source>
        <strain evidence="4">DSM 2844</strain>
    </source>
</reference>
<dbReference type="OrthoDB" id="5416147at2"/>
<gene>
    <name evidence="3" type="ORF">SapgrDRAFT_1863</name>
</gene>